<name>V4AK77_LOTGI</name>
<proteinExistence type="predicted"/>
<dbReference type="KEGG" id="lgi:LOTGIDRAFT_228652"/>
<sequence length="268" mass="30519">MKLLLIVTVVAYLAYANAAESDLAKELVRSLSEYTQSAGEEKKTISVEGEQKIKLSPKSFLDMVARWSKSSGRFLEALEKMRPKFYRILQGRLEYEDIKDEMETLMMAGHGLYETIQKESLAATLDLYFNSEGFEDPGRCNRMHKLSENFEVKSDPQEAKLRNIEATVVDLECMARDMEEEIASLEDHCLNEGKITINDAQRVLSGVTRYLTRAAVDGMRFAAAGHTIKGVWKEAYPDPPVQTQQQPEKKELNTLLQKFLRTLEKNKP</sequence>
<dbReference type="CTD" id="20247730"/>
<dbReference type="AlphaFoldDB" id="V4AK77"/>
<reference evidence="3 4" key="1">
    <citation type="journal article" date="2013" name="Nature">
        <title>Insights into bilaterian evolution from three spiralian genomes.</title>
        <authorList>
            <person name="Simakov O."/>
            <person name="Marletaz F."/>
            <person name="Cho S.J."/>
            <person name="Edsinger-Gonzales E."/>
            <person name="Havlak P."/>
            <person name="Hellsten U."/>
            <person name="Kuo D.H."/>
            <person name="Larsson T."/>
            <person name="Lv J."/>
            <person name="Arendt D."/>
            <person name="Savage R."/>
            <person name="Osoegawa K."/>
            <person name="de Jong P."/>
            <person name="Grimwood J."/>
            <person name="Chapman J.A."/>
            <person name="Shapiro H."/>
            <person name="Aerts A."/>
            <person name="Otillar R.P."/>
            <person name="Terry A.Y."/>
            <person name="Boore J.L."/>
            <person name="Grigoriev I.V."/>
            <person name="Lindberg D.R."/>
            <person name="Seaver E.C."/>
            <person name="Weisblat D.A."/>
            <person name="Putnam N.H."/>
            <person name="Rokhsar D.S."/>
        </authorList>
    </citation>
    <scope>NUCLEOTIDE SEQUENCE [LARGE SCALE GENOMIC DNA]</scope>
</reference>
<feature type="coiled-coil region" evidence="1">
    <location>
        <begin position="161"/>
        <end position="188"/>
    </location>
</feature>
<feature type="signal peptide" evidence="2">
    <location>
        <begin position="1"/>
        <end position="18"/>
    </location>
</feature>
<dbReference type="Proteomes" id="UP000030746">
    <property type="component" value="Unassembled WGS sequence"/>
</dbReference>
<keyword evidence="2" id="KW-0732">Signal</keyword>
<dbReference type="RefSeq" id="XP_009055567.1">
    <property type="nucleotide sequence ID" value="XM_009057319.1"/>
</dbReference>
<evidence type="ECO:0000256" key="1">
    <source>
        <dbReference type="SAM" id="Coils"/>
    </source>
</evidence>
<gene>
    <name evidence="3" type="ORF">LOTGIDRAFT_228652</name>
</gene>
<keyword evidence="1" id="KW-0175">Coiled coil</keyword>
<protein>
    <submittedName>
        <fullName evidence="3">Uncharacterized protein</fullName>
    </submittedName>
</protein>
<dbReference type="GeneID" id="20247730"/>
<accession>V4AK77</accession>
<dbReference type="HOGENOM" id="CLU_1039323_0_0_1"/>
<dbReference type="EMBL" id="KB201890">
    <property type="protein sequence ID" value="ESO93951.1"/>
    <property type="molecule type" value="Genomic_DNA"/>
</dbReference>
<organism evidence="3 4">
    <name type="scientific">Lottia gigantea</name>
    <name type="common">Giant owl limpet</name>
    <dbReference type="NCBI Taxonomy" id="225164"/>
    <lineage>
        <taxon>Eukaryota</taxon>
        <taxon>Metazoa</taxon>
        <taxon>Spiralia</taxon>
        <taxon>Lophotrochozoa</taxon>
        <taxon>Mollusca</taxon>
        <taxon>Gastropoda</taxon>
        <taxon>Patellogastropoda</taxon>
        <taxon>Lottioidea</taxon>
        <taxon>Lottiidae</taxon>
        <taxon>Lottia</taxon>
    </lineage>
</organism>
<evidence type="ECO:0000313" key="3">
    <source>
        <dbReference type="EMBL" id="ESO93951.1"/>
    </source>
</evidence>
<keyword evidence="4" id="KW-1185">Reference proteome</keyword>
<feature type="chain" id="PRO_5004718704" evidence="2">
    <location>
        <begin position="19"/>
        <end position="268"/>
    </location>
</feature>
<evidence type="ECO:0000256" key="2">
    <source>
        <dbReference type="SAM" id="SignalP"/>
    </source>
</evidence>
<evidence type="ECO:0000313" key="4">
    <source>
        <dbReference type="Proteomes" id="UP000030746"/>
    </source>
</evidence>